<dbReference type="Proteomes" id="UP000278746">
    <property type="component" value="Unassembled WGS sequence"/>
</dbReference>
<dbReference type="GO" id="GO:0005829">
    <property type="term" value="C:cytosol"/>
    <property type="evidence" value="ECO:0007669"/>
    <property type="project" value="TreeGrafter"/>
</dbReference>
<dbReference type="GO" id="GO:0006233">
    <property type="term" value="P:dTDP biosynthetic process"/>
    <property type="evidence" value="ECO:0007669"/>
    <property type="project" value="InterPro"/>
</dbReference>
<dbReference type="RefSeq" id="WP_122902024.1">
    <property type="nucleotide sequence ID" value="NZ_RHIB01000005.1"/>
</dbReference>
<dbReference type="AlphaFoldDB" id="A0A3M7TMC6"/>
<dbReference type="GO" id="GO:0005524">
    <property type="term" value="F:ATP binding"/>
    <property type="evidence" value="ECO:0007669"/>
    <property type="project" value="UniProtKB-UniRule"/>
</dbReference>
<dbReference type="EC" id="2.7.4.9" evidence="2 11"/>
<dbReference type="InterPro" id="IPR039430">
    <property type="entry name" value="Thymidylate_kin-like_dom"/>
</dbReference>
<proteinExistence type="inferred from homology"/>
<dbReference type="InterPro" id="IPR018094">
    <property type="entry name" value="Thymidylate_kinase"/>
</dbReference>
<keyword evidence="5 11" id="KW-0545">Nucleotide biosynthesis</keyword>
<dbReference type="Gene3D" id="3.40.50.300">
    <property type="entry name" value="P-loop containing nucleotide triphosphate hydrolases"/>
    <property type="match status" value="1"/>
</dbReference>
<dbReference type="Pfam" id="PF02223">
    <property type="entry name" value="Thymidylate_kin"/>
    <property type="match status" value="1"/>
</dbReference>
<dbReference type="InterPro" id="IPR018095">
    <property type="entry name" value="Thymidylate_kin_CS"/>
</dbReference>
<evidence type="ECO:0000256" key="6">
    <source>
        <dbReference type="ARBA" id="ARBA00022741"/>
    </source>
</evidence>
<evidence type="ECO:0000256" key="2">
    <source>
        <dbReference type="ARBA" id="ARBA00012980"/>
    </source>
</evidence>
<dbReference type="FunFam" id="3.40.50.300:FF:000225">
    <property type="entry name" value="Thymidylate kinase"/>
    <property type="match status" value="1"/>
</dbReference>
<feature type="domain" description="Thymidylate kinase-like" evidence="12">
    <location>
        <begin position="8"/>
        <end position="197"/>
    </location>
</feature>
<evidence type="ECO:0000313" key="14">
    <source>
        <dbReference type="Proteomes" id="UP000278746"/>
    </source>
</evidence>
<gene>
    <name evidence="11" type="primary">tmk</name>
    <name evidence="13" type="ORF">EBO34_20175</name>
</gene>
<dbReference type="PROSITE" id="PS01331">
    <property type="entry name" value="THYMIDYLATE_KINASE"/>
    <property type="match status" value="1"/>
</dbReference>
<evidence type="ECO:0000313" key="13">
    <source>
        <dbReference type="EMBL" id="RNA66068.1"/>
    </source>
</evidence>
<evidence type="ECO:0000256" key="10">
    <source>
        <dbReference type="ARBA" id="ARBA00057735"/>
    </source>
</evidence>
<evidence type="ECO:0000256" key="9">
    <source>
        <dbReference type="ARBA" id="ARBA00048743"/>
    </source>
</evidence>
<comment type="similarity">
    <text evidence="1 11">Belongs to the thymidylate kinase family.</text>
</comment>
<keyword evidence="7 11" id="KW-0418">Kinase</keyword>
<evidence type="ECO:0000259" key="12">
    <source>
        <dbReference type="Pfam" id="PF02223"/>
    </source>
</evidence>
<dbReference type="HAMAP" id="MF_00165">
    <property type="entry name" value="Thymidylate_kinase"/>
    <property type="match status" value="1"/>
</dbReference>
<comment type="catalytic activity">
    <reaction evidence="9 11">
        <text>dTMP + ATP = dTDP + ADP</text>
        <dbReference type="Rhea" id="RHEA:13517"/>
        <dbReference type="ChEBI" id="CHEBI:30616"/>
        <dbReference type="ChEBI" id="CHEBI:58369"/>
        <dbReference type="ChEBI" id="CHEBI:63528"/>
        <dbReference type="ChEBI" id="CHEBI:456216"/>
        <dbReference type="EC" id="2.7.4.9"/>
    </reaction>
</comment>
<feature type="binding site" evidence="11">
    <location>
        <begin position="10"/>
        <end position="17"/>
    </location>
    <ligand>
        <name>ATP</name>
        <dbReference type="ChEBI" id="CHEBI:30616"/>
    </ligand>
</feature>
<dbReference type="SUPFAM" id="SSF52540">
    <property type="entry name" value="P-loop containing nucleoside triphosphate hydrolases"/>
    <property type="match status" value="1"/>
</dbReference>
<evidence type="ECO:0000256" key="1">
    <source>
        <dbReference type="ARBA" id="ARBA00009776"/>
    </source>
</evidence>
<organism evidence="13 14">
    <name type="scientific">Alteribacter keqinensis</name>
    <dbReference type="NCBI Taxonomy" id="2483800"/>
    <lineage>
        <taxon>Bacteria</taxon>
        <taxon>Bacillati</taxon>
        <taxon>Bacillota</taxon>
        <taxon>Bacilli</taxon>
        <taxon>Bacillales</taxon>
        <taxon>Bacillaceae</taxon>
        <taxon>Alteribacter</taxon>
    </lineage>
</organism>
<dbReference type="GO" id="GO:0006235">
    <property type="term" value="P:dTTP biosynthetic process"/>
    <property type="evidence" value="ECO:0007669"/>
    <property type="project" value="UniProtKB-UniRule"/>
</dbReference>
<comment type="function">
    <text evidence="10 11">Phosphorylation of dTMP to form dTDP in both de novo and salvage pathways of dTTP synthesis.</text>
</comment>
<accession>A0A3M7TMC6</accession>
<evidence type="ECO:0000256" key="3">
    <source>
        <dbReference type="ARBA" id="ARBA00017144"/>
    </source>
</evidence>
<dbReference type="GO" id="GO:0004798">
    <property type="term" value="F:dTMP kinase activity"/>
    <property type="evidence" value="ECO:0007669"/>
    <property type="project" value="UniProtKB-UniRule"/>
</dbReference>
<name>A0A3M7TMC6_9BACI</name>
<evidence type="ECO:0000256" key="4">
    <source>
        <dbReference type="ARBA" id="ARBA00022679"/>
    </source>
</evidence>
<protein>
    <recommendedName>
        <fullName evidence="3 11">Thymidylate kinase</fullName>
        <ecNumber evidence="2 11">2.7.4.9</ecNumber>
    </recommendedName>
    <alternativeName>
        <fullName evidence="11">dTMP kinase</fullName>
    </alternativeName>
</protein>
<keyword evidence="6 11" id="KW-0547">Nucleotide-binding</keyword>
<dbReference type="GO" id="GO:0006227">
    <property type="term" value="P:dUDP biosynthetic process"/>
    <property type="evidence" value="ECO:0007669"/>
    <property type="project" value="TreeGrafter"/>
</dbReference>
<evidence type="ECO:0000256" key="11">
    <source>
        <dbReference type="HAMAP-Rule" id="MF_00165"/>
    </source>
</evidence>
<dbReference type="CDD" id="cd01672">
    <property type="entry name" value="TMPK"/>
    <property type="match status" value="1"/>
</dbReference>
<dbReference type="InterPro" id="IPR027417">
    <property type="entry name" value="P-loop_NTPase"/>
</dbReference>
<evidence type="ECO:0000256" key="5">
    <source>
        <dbReference type="ARBA" id="ARBA00022727"/>
    </source>
</evidence>
<keyword evidence="4 11" id="KW-0808">Transferase</keyword>
<evidence type="ECO:0000256" key="7">
    <source>
        <dbReference type="ARBA" id="ARBA00022777"/>
    </source>
</evidence>
<dbReference type="PANTHER" id="PTHR10344:SF4">
    <property type="entry name" value="UMP-CMP KINASE 2, MITOCHONDRIAL"/>
    <property type="match status" value="1"/>
</dbReference>
<sequence length="214" mass="24130">MNGLFITFEGGEGAGKTTVLRAIKDKLEKEGCTVTSTREPGGSVIAEKIRQIILDVAHTEMDERTEALLYAAARRQHLVETVLPELEKGNLVLCDRFIDSSLVYQGVARGIGVEEVLNMNLFATAGLMPSLTLYFDLDPKVGLSRISDNDGRENNRLDQEKLDFHYRVREAYQSLVKKDPERIQTINAEESLDQVIEEAWVKIRSFLNMDAEKR</sequence>
<keyword evidence="14" id="KW-1185">Reference proteome</keyword>
<dbReference type="OrthoDB" id="9774907at2"/>
<reference evidence="13 14" key="1">
    <citation type="submission" date="2018-10" db="EMBL/GenBank/DDBJ databases">
        <title>Bacillus Keqinensis sp. nov., a moderately halophilic bacterium isolated from a saline-alkaline lake.</title>
        <authorList>
            <person name="Wang H."/>
        </authorList>
    </citation>
    <scope>NUCLEOTIDE SEQUENCE [LARGE SCALE GENOMIC DNA]</scope>
    <source>
        <strain evidence="13 14">KQ-3</strain>
    </source>
</reference>
<keyword evidence="8 11" id="KW-0067">ATP-binding</keyword>
<dbReference type="NCBIfam" id="TIGR00041">
    <property type="entry name" value="DTMP_kinase"/>
    <property type="match status" value="1"/>
</dbReference>
<evidence type="ECO:0000256" key="8">
    <source>
        <dbReference type="ARBA" id="ARBA00022840"/>
    </source>
</evidence>
<comment type="caution">
    <text evidence="13">The sequence shown here is derived from an EMBL/GenBank/DDBJ whole genome shotgun (WGS) entry which is preliminary data.</text>
</comment>
<dbReference type="EMBL" id="RHIB01000005">
    <property type="protein sequence ID" value="RNA66068.1"/>
    <property type="molecule type" value="Genomic_DNA"/>
</dbReference>
<dbReference type="PANTHER" id="PTHR10344">
    <property type="entry name" value="THYMIDYLATE KINASE"/>
    <property type="match status" value="1"/>
</dbReference>